<evidence type="ECO:0000256" key="7">
    <source>
        <dbReference type="ARBA" id="ARBA00023212"/>
    </source>
</evidence>
<evidence type="ECO:0000256" key="2">
    <source>
        <dbReference type="ARBA" id="ARBA00004300"/>
    </source>
</evidence>
<evidence type="ECO:0000259" key="10">
    <source>
        <dbReference type="PROSITE" id="PS50172"/>
    </source>
</evidence>
<dbReference type="FunFam" id="3.40.50.10190:FF:000018">
    <property type="entry name" value="DNA topoisomerase 2-binding protein 1"/>
    <property type="match status" value="1"/>
</dbReference>
<keyword evidence="7" id="KW-0206">Cytoskeleton</keyword>
<dbReference type="EMBL" id="AHAT01023420">
    <property type="status" value="NOT_ANNOTATED_CDS"/>
    <property type="molecule type" value="Genomic_DNA"/>
</dbReference>
<keyword evidence="5" id="KW-0227">DNA damage</keyword>
<evidence type="ECO:0000313" key="12">
    <source>
        <dbReference type="Proteomes" id="UP000018468"/>
    </source>
</evidence>
<evidence type="ECO:0000256" key="9">
    <source>
        <dbReference type="PROSITE-ProRule" id="PRU00023"/>
    </source>
</evidence>
<dbReference type="GO" id="GO:1990166">
    <property type="term" value="P:protein localization to site of double-strand break"/>
    <property type="evidence" value="ECO:0000318"/>
    <property type="project" value="GO_Central"/>
</dbReference>
<dbReference type="eggNOG" id="KOG0504">
    <property type="taxonomic scope" value="Eukaryota"/>
</dbReference>
<dbReference type="STRING" id="7918.ENSLOCP00000001841"/>
<dbReference type="PROSITE" id="PS50172">
    <property type="entry name" value="BRCT"/>
    <property type="match status" value="1"/>
</dbReference>
<dbReference type="AlphaFoldDB" id="W5M0D4"/>
<dbReference type="Gene3D" id="3.40.50.10190">
    <property type="entry name" value="BRCT domain"/>
    <property type="match status" value="2"/>
</dbReference>
<dbReference type="InParanoid" id="W5M0D4"/>
<dbReference type="InterPro" id="IPR042479">
    <property type="entry name" value="Slf1"/>
</dbReference>
<dbReference type="InterPro" id="IPR049936">
    <property type="entry name" value="TopBP1_BRCT_8"/>
</dbReference>
<evidence type="ECO:0000256" key="3">
    <source>
        <dbReference type="ARBA" id="ARBA00022490"/>
    </source>
</evidence>
<dbReference type="Bgee" id="ENSLOCG00000001601">
    <property type="expression patterns" value="Expressed in testis and 11 other cell types or tissues"/>
</dbReference>
<dbReference type="EMBL" id="AHAT01023418">
    <property type="status" value="NOT_ANNOTATED_CDS"/>
    <property type="molecule type" value="Genomic_DNA"/>
</dbReference>
<dbReference type="SMART" id="SM00292">
    <property type="entry name" value="BRCT"/>
    <property type="match status" value="1"/>
</dbReference>
<evidence type="ECO:0000256" key="6">
    <source>
        <dbReference type="ARBA" id="ARBA00023204"/>
    </source>
</evidence>
<proteinExistence type="predicted"/>
<evidence type="ECO:0000256" key="4">
    <source>
        <dbReference type="ARBA" id="ARBA00022737"/>
    </source>
</evidence>
<dbReference type="GO" id="GO:0035861">
    <property type="term" value="C:site of double-strand break"/>
    <property type="evidence" value="ECO:0000318"/>
    <property type="project" value="GO_Central"/>
</dbReference>
<dbReference type="InterPro" id="IPR057595">
    <property type="entry name" value="TopB1_SLF1_BRCT"/>
</dbReference>
<dbReference type="EMBL" id="AHAT01023421">
    <property type="status" value="NOT_ANNOTATED_CDS"/>
    <property type="molecule type" value="Genomic_DNA"/>
</dbReference>
<dbReference type="Gene3D" id="1.25.40.20">
    <property type="entry name" value="Ankyrin repeat-containing domain"/>
    <property type="match status" value="1"/>
</dbReference>
<dbReference type="InterPro" id="IPR036770">
    <property type="entry name" value="Ankyrin_rpt-contain_sf"/>
</dbReference>
<dbReference type="PROSITE" id="PS50088">
    <property type="entry name" value="ANK_REPEAT"/>
    <property type="match status" value="1"/>
</dbReference>
<dbReference type="HOGENOM" id="CLU_010529_0_0_1"/>
<dbReference type="PANTHER" id="PTHR46677:SF1">
    <property type="entry name" value="SMC5-SMC6 COMPLEX LOCALIZATION FACTOR PROTEIN 1"/>
    <property type="match status" value="1"/>
</dbReference>
<dbReference type="eggNOG" id="KOG1929">
    <property type="taxonomic scope" value="Eukaryota"/>
</dbReference>
<feature type="domain" description="BRCT" evidence="10">
    <location>
        <begin position="8"/>
        <end position="91"/>
    </location>
</feature>
<protein>
    <submittedName>
        <fullName evidence="11">SMC5-SMC6 complex localization factor 1</fullName>
    </submittedName>
</protein>
<sequence>MAAEPERVFQISGIRNAETKRSLLKCISSLGGIYAGGSAYSERTTHLIARNVSPSEKFLAACAAGIWVLRPEYVTESARAGRWLAEEPREWGSPARRWRGQAGAFRGWRVALLLGDAGKRKVFERILKAGKATVYHCPPSTQEFTHVLVKNMRQETPPCGAPCYSLNYIAQHLFEVRSREGEDPCCSGRCGPSGAEGVRETESPRAMPPPLSPDAQQRLFSELELKLKEHVLALEKEIDGLRKVTFPRSLTSAHISSFVPPNSYSPSKHLNHQCSHRLSQVFAWVCSAAGVFQWFIIKDKRAKVPLEKNLKPIQNSYKDPVRLRPIALRTRLLFLSLMLWRNLKGAVICLNIDVLTVLRIRVYVVLVPTILSTLHDITDIYPCVVMSHHSIRDTQCFTRALEVTPPVSKGVSKVTQTSKDAESPLFVITFLNTLHDVFRNNPPWGWPSRVGYFLSLLQCPECKEGPWAFLEASASHRAVMQAAPRSPCFSAGGRSKRLPKKPEEKAVSLPVKKSRCSNTFPREPGGGMSSVLVHTFWNVWEKSTLATKPLQQLAKLLVEATQWLLASKEAEVSRPDVVSTLHEIFGVAVEFWRQDNSRLNRDLAEKGMKDFADYLSILWQEDSSPEVLVELVTSLQSPWLKMFVADAIYRHLCSKSCIAVGPEPLSLHKILYNECLCCMGPPWPAGAVQTRVAFCSIFCVLVLGAIRVYKQYGLLSVLVGHGLMAGPPFSCFPRGQKRYKGKLTIKSNSVSFLIETMNFAPYLRLKGETLLHRVCKQNQAEKLITILSLPGTDINVKDHAGWTPLHEACNHGSAACVRAILRLCPGVDLLGPAGGLSPLQDALLAGHADVAGLLLRHA</sequence>
<dbReference type="EMBL" id="AHAT01023419">
    <property type="status" value="NOT_ANNOTATED_CDS"/>
    <property type="molecule type" value="Genomic_DNA"/>
</dbReference>
<evidence type="ECO:0000256" key="5">
    <source>
        <dbReference type="ARBA" id="ARBA00022763"/>
    </source>
</evidence>
<dbReference type="Pfam" id="PF00533">
    <property type="entry name" value="BRCT"/>
    <property type="match status" value="1"/>
</dbReference>
<accession>W5M0D4</accession>
<dbReference type="FunCoup" id="W5M0D4">
    <property type="interactions" value="453"/>
</dbReference>
<keyword evidence="9" id="KW-0040">ANK repeat</keyword>
<feature type="repeat" description="ANK" evidence="9">
    <location>
        <begin position="766"/>
        <end position="799"/>
    </location>
</feature>
<dbReference type="Pfam" id="PF12796">
    <property type="entry name" value="Ank_2"/>
    <property type="match status" value="1"/>
</dbReference>
<dbReference type="Pfam" id="PF23294">
    <property type="entry name" value="BRCT_TopB1_SLF1"/>
    <property type="match status" value="1"/>
</dbReference>
<reference evidence="11" key="2">
    <citation type="submission" date="2025-08" db="UniProtKB">
        <authorList>
            <consortium name="Ensembl"/>
        </authorList>
    </citation>
    <scope>IDENTIFICATION</scope>
</reference>
<keyword evidence="8" id="KW-0539">Nucleus</keyword>
<dbReference type="GeneTree" id="ENSGT00940000158953"/>
<dbReference type="GO" id="GO:0005634">
    <property type="term" value="C:nucleus"/>
    <property type="evidence" value="ECO:0000318"/>
    <property type="project" value="GO_Central"/>
</dbReference>
<dbReference type="InterPro" id="IPR002110">
    <property type="entry name" value="Ankyrin_rpt"/>
</dbReference>
<dbReference type="InterPro" id="IPR036420">
    <property type="entry name" value="BRCT_dom_sf"/>
</dbReference>
<dbReference type="PANTHER" id="PTHR46677">
    <property type="entry name" value="SMC5-SMC6 COMPLEX LOCALIZATION FACTOR PROTEIN 1"/>
    <property type="match status" value="1"/>
</dbReference>
<reference evidence="12" key="1">
    <citation type="submission" date="2011-12" db="EMBL/GenBank/DDBJ databases">
        <title>The Draft Genome of Lepisosteus oculatus.</title>
        <authorList>
            <consortium name="The Broad Institute Genome Assembly &amp; Analysis Group"/>
            <consortium name="Computational R&amp;D Group"/>
            <consortium name="and Sequencing Platform"/>
            <person name="Di Palma F."/>
            <person name="Alfoldi J."/>
            <person name="Johnson J."/>
            <person name="Berlin A."/>
            <person name="Gnerre S."/>
            <person name="Jaffe D."/>
            <person name="MacCallum I."/>
            <person name="Young S."/>
            <person name="Walker B.J."/>
            <person name="Lander E.S."/>
            <person name="Lindblad-Toh K."/>
        </authorList>
    </citation>
    <scope>NUCLEOTIDE SEQUENCE [LARGE SCALE GENOMIC DNA]</scope>
</reference>
<dbReference type="GO" id="GO:0005813">
    <property type="term" value="C:centrosome"/>
    <property type="evidence" value="ECO:0007669"/>
    <property type="project" value="UniProtKB-SubCell"/>
</dbReference>
<keyword evidence="12" id="KW-1185">Reference proteome</keyword>
<organism evidence="11 12">
    <name type="scientific">Lepisosteus oculatus</name>
    <name type="common">Spotted gar</name>
    <dbReference type="NCBI Taxonomy" id="7918"/>
    <lineage>
        <taxon>Eukaryota</taxon>
        <taxon>Metazoa</taxon>
        <taxon>Chordata</taxon>
        <taxon>Craniata</taxon>
        <taxon>Vertebrata</taxon>
        <taxon>Euteleostomi</taxon>
        <taxon>Actinopterygii</taxon>
        <taxon>Neopterygii</taxon>
        <taxon>Holostei</taxon>
        <taxon>Semionotiformes</taxon>
        <taxon>Lepisosteidae</taxon>
        <taxon>Lepisosteus</taxon>
    </lineage>
</organism>
<dbReference type="InterPro" id="IPR001357">
    <property type="entry name" value="BRCT_dom"/>
</dbReference>
<dbReference type="SUPFAM" id="SSF48403">
    <property type="entry name" value="Ankyrin repeat"/>
    <property type="match status" value="1"/>
</dbReference>
<dbReference type="Ensembl" id="ENSLOCT00000001846.1">
    <property type="protein sequence ID" value="ENSLOCP00000001841.1"/>
    <property type="gene ID" value="ENSLOCG00000001601.1"/>
</dbReference>
<name>W5M0D4_LEPOC</name>
<dbReference type="CDD" id="cd17728">
    <property type="entry name" value="BRCT_TopBP1_rpt8"/>
    <property type="match status" value="1"/>
</dbReference>
<evidence type="ECO:0000256" key="8">
    <source>
        <dbReference type="ARBA" id="ARBA00023242"/>
    </source>
</evidence>
<dbReference type="CDD" id="cd17738">
    <property type="entry name" value="BRCT_TopBP1_rpt7"/>
    <property type="match status" value="1"/>
</dbReference>
<evidence type="ECO:0000313" key="11">
    <source>
        <dbReference type="Ensembl" id="ENSLOCP00000001841.1"/>
    </source>
</evidence>
<comment type="subcellular location">
    <subcellularLocation>
        <location evidence="2">Cytoplasm</location>
        <location evidence="2">Cytoskeleton</location>
        <location evidence="2">Microtubule organizing center</location>
        <location evidence="2">Centrosome</location>
    </subcellularLocation>
    <subcellularLocation>
        <location evidence="1">Nucleus</location>
    </subcellularLocation>
</comment>
<evidence type="ECO:0000256" key="1">
    <source>
        <dbReference type="ARBA" id="ARBA00004123"/>
    </source>
</evidence>
<dbReference type="GO" id="GO:0006281">
    <property type="term" value="P:DNA repair"/>
    <property type="evidence" value="ECO:0007669"/>
    <property type="project" value="UniProtKB-KW"/>
</dbReference>
<keyword evidence="3" id="KW-0963">Cytoplasm</keyword>
<dbReference type="SMART" id="SM00248">
    <property type="entry name" value="ANK"/>
    <property type="match status" value="2"/>
</dbReference>
<dbReference type="SUPFAM" id="SSF52113">
    <property type="entry name" value="BRCT domain"/>
    <property type="match status" value="1"/>
</dbReference>
<keyword evidence="6" id="KW-0234">DNA repair</keyword>
<dbReference type="GO" id="GO:2000781">
    <property type="term" value="P:positive regulation of double-strand break repair"/>
    <property type="evidence" value="ECO:0007669"/>
    <property type="project" value="InterPro"/>
</dbReference>
<dbReference type="OMA" id="QCTHMIA"/>
<reference evidence="11" key="3">
    <citation type="submission" date="2025-09" db="UniProtKB">
        <authorList>
            <consortium name="Ensembl"/>
        </authorList>
    </citation>
    <scope>IDENTIFICATION</scope>
</reference>
<dbReference type="Proteomes" id="UP000018468">
    <property type="component" value="Linkage group LG2"/>
</dbReference>
<keyword evidence="4" id="KW-0677">Repeat</keyword>
<dbReference type="GO" id="GO:0006974">
    <property type="term" value="P:DNA damage response"/>
    <property type="evidence" value="ECO:0000318"/>
    <property type="project" value="GO_Central"/>
</dbReference>